<dbReference type="EMBL" id="FXUA01000001">
    <property type="protein sequence ID" value="SMP07160.1"/>
    <property type="molecule type" value="Genomic_DNA"/>
</dbReference>
<proteinExistence type="predicted"/>
<dbReference type="InterPro" id="IPR000182">
    <property type="entry name" value="GNAT_dom"/>
</dbReference>
<accession>A0ABY1NDL2</accession>
<dbReference type="Pfam" id="PF13302">
    <property type="entry name" value="Acetyltransf_3"/>
    <property type="match status" value="1"/>
</dbReference>
<evidence type="ECO:0000313" key="3">
    <source>
        <dbReference type="Proteomes" id="UP001157915"/>
    </source>
</evidence>
<dbReference type="SUPFAM" id="SSF55729">
    <property type="entry name" value="Acyl-CoA N-acyltransferases (Nat)"/>
    <property type="match status" value="1"/>
</dbReference>
<comment type="caution">
    <text evidence="2">The sequence shown here is derived from an EMBL/GenBank/DDBJ whole genome shotgun (WGS) entry which is preliminary data.</text>
</comment>
<organism evidence="2 3">
    <name type="scientific">Algoriphagus winogradskyi</name>
    <dbReference type="NCBI Taxonomy" id="237017"/>
    <lineage>
        <taxon>Bacteria</taxon>
        <taxon>Pseudomonadati</taxon>
        <taxon>Bacteroidota</taxon>
        <taxon>Cytophagia</taxon>
        <taxon>Cytophagales</taxon>
        <taxon>Cyclobacteriaceae</taxon>
        <taxon>Algoriphagus</taxon>
    </lineage>
</organism>
<dbReference type="PANTHER" id="PTHR43792:SF1">
    <property type="entry name" value="N-ACETYLTRANSFERASE DOMAIN-CONTAINING PROTEIN"/>
    <property type="match status" value="1"/>
</dbReference>
<dbReference type="RefSeq" id="WP_283411497.1">
    <property type="nucleotide sequence ID" value="NZ_FXUA01000001.1"/>
</dbReference>
<gene>
    <name evidence="2" type="ORF">SAMN06265367_101566</name>
</gene>
<reference evidence="2 3" key="1">
    <citation type="submission" date="2017-05" db="EMBL/GenBank/DDBJ databases">
        <authorList>
            <person name="Varghese N."/>
            <person name="Submissions S."/>
        </authorList>
    </citation>
    <scope>NUCLEOTIDE SEQUENCE [LARGE SCALE GENOMIC DNA]</scope>
    <source>
        <strain evidence="2 3">DSM 15360</strain>
    </source>
</reference>
<dbReference type="Gene3D" id="3.40.630.30">
    <property type="match status" value="1"/>
</dbReference>
<dbReference type="PROSITE" id="PS51186">
    <property type="entry name" value="GNAT"/>
    <property type="match status" value="1"/>
</dbReference>
<dbReference type="PANTHER" id="PTHR43792">
    <property type="entry name" value="GNAT FAMILY, PUTATIVE (AFU_ORTHOLOGUE AFUA_3G00765)-RELATED-RELATED"/>
    <property type="match status" value="1"/>
</dbReference>
<protein>
    <submittedName>
        <fullName evidence="2">Protein N-acetyltransferase, RimJ/RimL family</fullName>
    </submittedName>
</protein>
<keyword evidence="3" id="KW-1185">Reference proteome</keyword>
<feature type="domain" description="N-acetyltransferase" evidence="1">
    <location>
        <begin position="12"/>
        <end position="171"/>
    </location>
</feature>
<dbReference type="InterPro" id="IPR016181">
    <property type="entry name" value="Acyl_CoA_acyltransferase"/>
</dbReference>
<dbReference type="InterPro" id="IPR051531">
    <property type="entry name" value="N-acetyltransferase"/>
</dbReference>
<name>A0ABY1NDL2_9BACT</name>
<evidence type="ECO:0000313" key="2">
    <source>
        <dbReference type="EMBL" id="SMP07160.1"/>
    </source>
</evidence>
<evidence type="ECO:0000259" key="1">
    <source>
        <dbReference type="PROSITE" id="PS51186"/>
    </source>
</evidence>
<sequence length="177" mass="20421">MNSPYLFQSQRLGFRTWLPSDLPAFTAMNADAETMTFFQQPLSKKESQALMDRMIRLYADRGHCYFAVDLLESGEFLGMIGLGTKSFKADFTPCVDIGWRIRKEYWNKGYASEGAARCLEFAKELTIKKVYSLASSKNLASIRVMQKIGMSYEYDFEHPDLLEYPRLQPCALYKIEL</sequence>
<dbReference type="Proteomes" id="UP001157915">
    <property type="component" value="Unassembled WGS sequence"/>
</dbReference>